<proteinExistence type="inferred from homology"/>
<accession>A0ABU8XQ83</accession>
<keyword evidence="22" id="KW-1185">Reference proteome</keyword>
<name>A0ABU8XQ83_9PROT</name>
<keyword evidence="9 19" id="KW-0285">Flavoprotein</keyword>
<evidence type="ECO:0000256" key="3">
    <source>
        <dbReference type="ARBA" id="ARBA00004496"/>
    </source>
</evidence>
<dbReference type="InterPro" id="IPR016169">
    <property type="entry name" value="FAD-bd_PCMH_sub2"/>
</dbReference>
<evidence type="ECO:0000256" key="16">
    <source>
        <dbReference type="ARBA" id="ARBA00023316"/>
    </source>
</evidence>
<dbReference type="Pfam" id="PF02873">
    <property type="entry name" value="MurB_C"/>
    <property type="match status" value="1"/>
</dbReference>
<evidence type="ECO:0000256" key="1">
    <source>
        <dbReference type="ARBA" id="ARBA00001974"/>
    </source>
</evidence>
<dbReference type="Gene3D" id="3.30.465.10">
    <property type="match status" value="1"/>
</dbReference>
<gene>
    <name evidence="19 21" type="primary">murB</name>
    <name evidence="21" type="ORF">U1T56_05410</name>
</gene>
<keyword evidence="7 19" id="KW-0963">Cytoplasm</keyword>
<evidence type="ECO:0000256" key="2">
    <source>
        <dbReference type="ARBA" id="ARBA00003921"/>
    </source>
</evidence>
<evidence type="ECO:0000256" key="14">
    <source>
        <dbReference type="ARBA" id="ARBA00023002"/>
    </source>
</evidence>
<dbReference type="InterPro" id="IPR006094">
    <property type="entry name" value="Oxid_FAD_bind_N"/>
</dbReference>
<evidence type="ECO:0000256" key="12">
    <source>
        <dbReference type="ARBA" id="ARBA00022960"/>
    </source>
</evidence>
<dbReference type="NCBIfam" id="NF010480">
    <property type="entry name" value="PRK13905.1"/>
    <property type="match status" value="1"/>
</dbReference>
<dbReference type="PANTHER" id="PTHR21071">
    <property type="entry name" value="UDP-N-ACETYLENOLPYRUVOYLGLUCOSAMINE REDUCTASE"/>
    <property type="match status" value="1"/>
</dbReference>
<feature type="active site" evidence="19">
    <location>
        <position position="173"/>
    </location>
</feature>
<feature type="active site" description="Proton donor" evidence="19">
    <location>
        <position position="222"/>
    </location>
</feature>
<evidence type="ECO:0000256" key="9">
    <source>
        <dbReference type="ARBA" id="ARBA00022630"/>
    </source>
</evidence>
<dbReference type="InterPro" id="IPR016166">
    <property type="entry name" value="FAD-bd_PCMH"/>
</dbReference>
<comment type="cofactor">
    <cofactor evidence="1 19">
        <name>FAD</name>
        <dbReference type="ChEBI" id="CHEBI:57692"/>
    </cofactor>
</comment>
<dbReference type="HAMAP" id="MF_00037">
    <property type="entry name" value="MurB"/>
    <property type="match status" value="1"/>
</dbReference>
<keyword evidence="13 19" id="KW-0573">Peptidoglycan synthesis</keyword>
<dbReference type="RefSeq" id="WP_418158431.1">
    <property type="nucleotide sequence ID" value="NZ_JBBLZC010000004.1"/>
</dbReference>
<feature type="domain" description="FAD-binding PCMH-type" evidence="20">
    <location>
        <begin position="29"/>
        <end position="193"/>
    </location>
</feature>
<evidence type="ECO:0000256" key="18">
    <source>
        <dbReference type="ARBA" id="ARBA00048914"/>
    </source>
</evidence>
<evidence type="ECO:0000313" key="22">
    <source>
        <dbReference type="Proteomes" id="UP001375743"/>
    </source>
</evidence>
<dbReference type="EC" id="1.3.1.98" evidence="5 19"/>
<feature type="active site" evidence="19">
    <location>
        <position position="292"/>
    </location>
</feature>
<dbReference type="Pfam" id="PF01565">
    <property type="entry name" value="FAD_binding_4"/>
    <property type="match status" value="1"/>
</dbReference>
<reference evidence="21 22" key="1">
    <citation type="submission" date="2024-01" db="EMBL/GenBank/DDBJ databases">
        <title>Multi-omics insights into the function and evolution of sodium benzoate biodegradation pathways in Benzoatithermus flavus gen. nov., sp. nov. from hot spring.</title>
        <authorList>
            <person name="Hu C.-J."/>
            <person name="Li W.-J."/>
        </authorList>
    </citation>
    <scope>NUCLEOTIDE SEQUENCE [LARGE SCALE GENOMIC DNA]</scope>
    <source>
        <strain evidence="21 22">SYSU G07066</strain>
    </source>
</reference>
<evidence type="ECO:0000256" key="15">
    <source>
        <dbReference type="ARBA" id="ARBA00023306"/>
    </source>
</evidence>
<keyword evidence="16 19" id="KW-0961">Cell wall biogenesis/degradation</keyword>
<dbReference type="Proteomes" id="UP001375743">
    <property type="component" value="Unassembled WGS sequence"/>
</dbReference>
<dbReference type="PROSITE" id="PS51387">
    <property type="entry name" value="FAD_PCMH"/>
    <property type="match status" value="1"/>
</dbReference>
<dbReference type="InterPro" id="IPR036635">
    <property type="entry name" value="MurB_C_sf"/>
</dbReference>
<evidence type="ECO:0000256" key="13">
    <source>
        <dbReference type="ARBA" id="ARBA00022984"/>
    </source>
</evidence>
<keyword evidence="10 19" id="KW-0274">FAD</keyword>
<comment type="catalytic activity">
    <reaction evidence="18 19">
        <text>UDP-N-acetyl-alpha-D-muramate + NADP(+) = UDP-N-acetyl-3-O-(1-carboxyvinyl)-alpha-D-glucosamine + NADPH + H(+)</text>
        <dbReference type="Rhea" id="RHEA:12248"/>
        <dbReference type="ChEBI" id="CHEBI:15378"/>
        <dbReference type="ChEBI" id="CHEBI:57783"/>
        <dbReference type="ChEBI" id="CHEBI:58349"/>
        <dbReference type="ChEBI" id="CHEBI:68483"/>
        <dbReference type="ChEBI" id="CHEBI:70757"/>
        <dbReference type="EC" id="1.3.1.98"/>
    </reaction>
</comment>
<dbReference type="InterPro" id="IPR011601">
    <property type="entry name" value="MurB_C"/>
</dbReference>
<keyword evidence="14 19" id="KW-0560">Oxidoreductase</keyword>
<evidence type="ECO:0000256" key="5">
    <source>
        <dbReference type="ARBA" id="ARBA00012518"/>
    </source>
</evidence>
<evidence type="ECO:0000256" key="4">
    <source>
        <dbReference type="ARBA" id="ARBA00004752"/>
    </source>
</evidence>
<evidence type="ECO:0000256" key="11">
    <source>
        <dbReference type="ARBA" id="ARBA00022857"/>
    </source>
</evidence>
<keyword evidence="12 19" id="KW-0133">Cell shape</keyword>
<dbReference type="SUPFAM" id="SSF56176">
    <property type="entry name" value="FAD-binding/transporter-associated domain-like"/>
    <property type="match status" value="1"/>
</dbReference>
<dbReference type="GO" id="GO:0008762">
    <property type="term" value="F:UDP-N-acetylmuramate dehydrogenase activity"/>
    <property type="evidence" value="ECO:0007669"/>
    <property type="project" value="UniProtKB-EC"/>
</dbReference>
<dbReference type="SUPFAM" id="SSF56194">
    <property type="entry name" value="Uridine diphospho-N-Acetylenolpyruvylglucosamine reductase, MurB, C-terminal domain"/>
    <property type="match status" value="1"/>
</dbReference>
<comment type="caution">
    <text evidence="21">The sequence shown here is derived from an EMBL/GenBank/DDBJ whole genome shotgun (WGS) entry which is preliminary data.</text>
</comment>
<evidence type="ECO:0000256" key="7">
    <source>
        <dbReference type="ARBA" id="ARBA00022490"/>
    </source>
</evidence>
<dbReference type="InterPro" id="IPR003170">
    <property type="entry name" value="MurB"/>
</dbReference>
<evidence type="ECO:0000256" key="10">
    <source>
        <dbReference type="ARBA" id="ARBA00022827"/>
    </source>
</evidence>
<comment type="similarity">
    <text evidence="19">Belongs to the MurB family.</text>
</comment>
<keyword evidence="15 19" id="KW-0131">Cell cycle</keyword>
<comment type="function">
    <text evidence="2 19">Cell wall formation.</text>
</comment>
<comment type="subcellular location">
    <subcellularLocation>
        <location evidence="3 19">Cytoplasm</location>
    </subcellularLocation>
</comment>
<evidence type="ECO:0000256" key="8">
    <source>
        <dbReference type="ARBA" id="ARBA00022618"/>
    </source>
</evidence>
<comment type="pathway">
    <text evidence="4 19">Cell wall biogenesis; peptidoglycan biosynthesis.</text>
</comment>
<evidence type="ECO:0000256" key="6">
    <source>
        <dbReference type="ARBA" id="ARBA00015188"/>
    </source>
</evidence>
<keyword evidence="8 19" id="KW-0132">Cell division</keyword>
<dbReference type="PANTHER" id="PTHR21071:SF4">
    <property type="entry name" value="UDP-N-ACETYLENOLPYRUVOYLGLUCOSAMINE REDUCTASE"/>
    <property type="match status" value="1"/>
</dbReference>
<dbReference type="Gene3D" id="3.30.43.10">
    <property type="entry name" value="Uridine Diphospho-n-acetylenolpyruvylglucosamine Reductase, domain 2"/>
    <property type="match status" value="1"/>
</dbReference>
<dbReference type="InterPro" id="IPR016167">
    <property type="entry name" value="FAD-bd_PCMH_sub1"/>
</dbReference>
<sequence>MSKSWADTLPPLRGTLRRNVPLAPLTWLRVGGSAEFVFQPADADDLAAFLEALPEDVPVLPMGVASNLLVRDGGLEGVVIRFGGPLAKVEARGGTILAGAGALDQRVAQEAQRAGLAGLEFLIGIPGTVGGAVRMNAGAFGGETKDRLLWAEALDRKGALHRLSNAELGFAYRRSALPADWIVVRAAFQGVPGDPEAISARMDAIKAEREAAQPLRVATGGSTFKNPPGHKAWQLIDAAGCRGLRLGAAMVSEKHCNFLINTGGASAAEIEALGELVRQRVRETSGVELDWEIVRIGRRTAMELAA</sequence>
<evidence type="ECO:0000259" key="20">
    <source>
        <dbReference type="PROSITE" id="PS51387"/>
    </source>
</evidence>
<keyword evidence="11 19" id="KW-0521">NADP</keyword>
<protein>
    <recommendedName>
        <fullName evidence="6 19">UDP-N-acetylenolpyruvoylglucosamine reductase</fullName>
        <ecNumber evidence="5 19">1.3.1.98</ecNumber>
    </recommendedName>
    <alternativeName>
        <fullName evidence="17 19">UDP-N-acetylmuramate dehydrogenase</fullName>
    </alternativeName>
</protein>
<evidence type="ECO:0000256" key="19">
    <source>
        <dbReference type="HAMAP-Rule" id="MF_00037"/>
    </source>
</evidence>
<dbReference type="Gene3D" id="3.90.78.10">
    <property type="entry name" value="UDP-N-acetylenolpyruvoylglucosamine reductase, C-terminal domain"/>
    <property type="match status" value="1"/>
</dbReference>
<evidence type="ECO:0000256" key="17">
    <source>
        <dbReference type="ARBA" id="ARBA00031026"/>
    </source>
</evidence>
<dbReference type="EMBL" id="JBBLZC010000004">
    <property type="protein sequence ID" value="MEK0082578.1"/>
    <property type="molecule type" value="Genomic_DNA"/>
</dbReference>
<dbReference type="NCBIfam" id="TIGR00179">
    <property type="entry name" value="murB"/>
    <property type="match status" value="1"/>
</dbReference>
<organism evidence="21 22">
    <name type="scientific">Benzoatithermus flavus</name>
    <dbReference type="NCBI Taxonomy" id="3108223"/>
    <lineage>
        <taxon>Bacteria</taxon>
        <taxon>Pseudomonadati</taxon>
        <taxon>Pseudomonadota</taxon>
        <taxon>Alphaproteobacteria</taxon>
        <taxon>Geminicoccales</taxon>
        <taxon>Geminicoccaceae</taxon>
        <taxon>Benzoatithermus</taxon>
    </lineage>
</organism>
<evidence type="ECO:0000313" key="21">
    <source>
        <dbReference type="EMBL" id="MEK0082578.1"/>
    </source>
</evidence>
<dbReference type="InterPro" id="IPR036318">
    <property type="entry name" value="FAD-bd_PCMH-like_sf"/>
</dbReference>